<dbReference type="AlphaFoldDB" id="A0A484GJS6"/>
<name>A0A484GJS6_SOUCH</name>
<gene>
    <name evidence="1" type="ORF">DBR06_SOUSAS810216</name>
</gene>
<accession>A0A484GJS6</accession>
<evidence type="ECO:0000313" key="1">
    <source>
        <dbReference type="EMBL" id="TEA36067.1"/>
    </source>
</evidence>
<feature type="non-terminal residue" evidence="1">
    <location>
        <position position="1"/>
    </location>
</feature>
<keyword evidence="2" id="KW-1185">Reference proteome</keyword>
<proteinExistence type="predicted"/>
<reference evidence="1 2" key="1">
    <citation type="journal article" date="2018" name="Genomics">
        <title>Molecular footprints of inshore aquatic adaptation in Indo-Pacific humpback dolphin (Sousa chinensis).</title>
        <authorList>
            <person name="Ming Y."/>
            <person name="Jian J."/>
            <person name="Yu F."/>
            <person name="Yu X."/>
            <person name="Wang J."/>
            <person name="Liu W."/>
        </authorList>
    </citation>
    <scope>NUCLEOTIDE SEQUENCE [LARGE SCALE GENOMIC DNA]</scope>
    <source>
        <strain evidence="1">MY-2018</strain>
        <tissue evidence="1">Skin</tissue>
    </source>
</reference>
<organism evidence="1 2">
    <name type="scientific">Sousa chinensis</name>
    <name type="common">Indo-pacific humpbacked dolphin</name>
    <name type="synonym">Steno chinensis</name>
    <dbReference type="NCBI Taxonomy" id="103600"/>
    <lineage>
        <taxon>Eukaryota</taxon>
        <taxon>Metazoa</taxon>
        <taxon>Chordata</taxon>
        <taxon>Craniata</taxon>
        <taxon>Vertebrata</taxon>
        <taxon>Euteleostomi</taxon>
        <taxon>Mammalia</taxon>
        <taxon>Eutheria</taxon>
        <taxon>Laurasiatheria</taxon>
        <taxon>Artiodactyla</taxon>
        <taxon>Whippomorpha</taxon>
        <taxon>Cetacea</taxon>
        <taxon>Odontoceti</taxon>
        <taxon>Delphinidae</taxon>
        <taxon>Sousa</taxon>
    </lineage>
</organism>
<comment type="caution">
    <text evidence="1">The sequence shown here is derived from an EMBL/GenBank/DDBJ whole genome shotgun (WGS) entry which is preliminary data.</text>
</comment>
<dbReference type="Proteomes" id="UP000295264">
    <property type="component" value="Unassembled WGS sequence"/>
</dbReference>
<dbReference type="EMBL" id="QWLN02006797">
    <property type="protein sequence ID" value="TEA36067.1"/>
    <property type="molecule type" value="Genomic_DNA"/>
</dbReference>
<sequence>LLNYFSLQFLTSWAFHHITVDVIYDVVKVAAINIAAHRLGSPQDIFNGSREFSS</sequence>
<evidence type="ECO:0000313" key="2">
    <source>
        <dbReference type="Proteomes" id="UP000295264"/>
    </source>
</evidence>
<protein>
    <submittedName>
        <fullName evidence="1">Uncharacterized protein</fullName>
    </submittedName>
</protein>